<dbReference type="EMBL" id="CAXDID020000361">
    <property type="protein sequence ID" value="CAL6082201.1"/>
    <property type="molecule type" value="Genomic_DNA"/>
</dbReference>
<sequence>MLLSISFQLVVDLDSKTFERFEKAPILFYDNSVMSEKALQTIEIAQNNVAMNIYKINCAVWTEICKNEGQKNLPSVKATYMNVSYTMSGEEAADPEKQAYFISSTMSSMFGTYGTKQQFMDKMEQQKHDVYFVFQGPNATFLEGLALEHKNKIYAAYFESSTQKIIAFRYGSEFTFVGDYDRESVGQFIRQSKKQLFGKLDIEEYKQMTRDWVCLFVFDPRQESHKSKAKDMKKFIQKQTHDQTKAGREITFFHTSFQNKDLKNFFNAIKLDSSMPRIIITRGDQFQVFEEESFAHLDEFLDGVLLEKVQMMKIGGRPQQQKKEQFEDDDEL</sequence>
<dbReference type="AlphaFoldDB" id="A0AA86RCN2"/>
<proteinExistence type="predicted"/>
<reference evidence="3 5" key="2">
    <citation type="submission" date="2024-07" db="EMBL/GenBank/DDBJ databases">
        <authorList>
            <person name="Akdeniz Z."/>
        </authorList>
    </citation>
    <scope>NUCLEOTIDE SEQUENCE [LARGE SCALE GENOMIC DNA]</scope>
</reference>
<dbReference type="EMBL" id="CATOUU010000052">
    <property type="protein sequence ID" value="CAI9914600.1"/>
    <property type="molecule type" value="Genomic_DNA"/>
</dbReference>
<evidence type="ECO:0000313" key="4">
    <source>
        <dbReference type="EMBL" id="CAL6082201.1"/>
    </source>
</evidence>
<evidence type="ECO:0000313" key="3">
    <source>
        <dbReference type="EMBL" id="CAL6052513.1"/>
    </source>
</evidence>
<reference evidence="2" key="1">
    <citation type="submission" date="2023-06" db="EMBL/GenBank/DDBJ databases">
        <authorList>
            <person name="Kurt Z."/>
        </authorList>
    </citation>
    <scope>NUCLEOTIDE SEQUENCE</scope>
</reference>
<dbReference type="EMBL" id="CAXDID020000192">
    <property type="protein sequence ID" value="CAL6052513.1"/>
    <property type="molecule type" value="Genomic_DNA"/>
</dbReference>
<accession>A0AA86RCN2</accession>
<name>A0AA86RCN2_9EUKA</name>
<organism evidence="2">
    <name type="scientific">Hexamita inflata</name>
    <dbReference type="NCBI Taxonomy" id="28002"/>
    <lineage>
        <taxon>Eukaryota</taxon>
        <taxon>Metamonada</taxon>
        <taxon>Diplomonadida</taxon>
        <taxon>Hexamitidae</taxon>
        <taxon>Hexamitinae</taxon>
        <taxon>Hexamita</taxon>
    </lineage>
</organism>
<dbReference type="Proteomes" id="UP001642409">
    <property type="component" value="Unassembled WGS sequence"/>
</dbReference>
<comment type="caution">
    <text evidence="2">The sequence shown here is derived from an EMBL/GenBank/DDBJ whole genome shotgun (WGS) entry which is preliminary data.</text>
</comment>
<evidence type="ECO:0000313" key="5">
    <source>
        <dbReference type="Proteomes" id="UP001642409"/>
    </source>
</evidence>
<evidence type="ECO:0000313" key="1">
    <source>
        <dbReference type="EMBL" id="CAI9914600.1"/>
    </source>
</evidence>
<gene>
    <name evidence="1" type="ORF">HINF_LOCUS2245</name>
    <name evidence="3" type="ORF">HINF_LOCUS44887</name>
    <name evidence="2" type="ORF">HINF_LOCUS58342</name>
    <name evidence="4" type="ORF">HINF_LOCUS60993</name>
</gene>
<keyword evidence="5" id="KW-1185">Reference proteome</keyword>
<evidence type="ECO:0000313" key="2">
    <source>
        <dbReference type="EMBL" id="CAI9970697.1"/>
    </source>
</evidence>
<protein>
    <submittedName>
        <fullName evidence="3">Hypothetical_protein</fullName>
    </submittedName>
</protein>
<dbReference type="EMBL" id="CATOUU010001079">
    <property type="protein sequence ID" value="CAI9970697.1"/>
    <property type="molecule type" value="Genomic_DNA"/>
</dbReference>